<dbReference type="InterPro" id="IPR001128">
    <property type="entry name" value="Cyt_P450"/>
</dbReference>
<dbReference type="InterPro" id="IPR047146">
    <property type="entry name" value="Cyt_P450_E_CYP52_fungi"/>
</dbReference>
<keyword evidence="7" id="KW-1133">Transmembrane helix</keyword>
<evidence type="ECO:0008006" key="16">
    <source>
        <dbReference type="Google" id="ProtNLM"/>
    </source>
</evidence>
<dbReference type="AlphaFoldDB" id="A0AAJ0CNP1"/>
<evidence type="ECO:0000256" key="4">
    <source>
        <dbReference type="ARBA" id="ARBA00022617"/>
    </source>
</evidence>
<dbReference type="GO" id="GO:0005506">
    <property type="term" value="F:iron ion binding"/>
    <property type="evidence" value="ECO:0007669"/>
    <property type="project" value="InterPro"/>
</dbReference>
<evidence type="ECO:0000256" key="13">
    <source>
        <dbReference type="RuleBase" id="RU000461"/>
    </source>
</evidence>
<evidence type="ECO:0000256" key="12">
    <source>
        <dbReference type="PIRSR" id="PIRSR602402-1"/>
    </source>
</evidence>
<evidence type="ECO:0000256" key="6">
    <source>
        <dbReference type="ARBA" id="ARBA00022723"/>
    </source>
</evidence>
<evidence type="ECO:0000256" key="10">
    <source>
        <dbReference type="ARBA" id="ARBA00023033"/>
    </source>
</evidence>
<evidence type="ECO:0000256" key="1">
    <source>
        <dbReference type="ARBA" id="ARBA00001971"/>
    </source>
</evidence>
<dbReference type="EMBL" id="JASWJB010000148">
    <property type="protein sequence ID" value="KAK2594964.1"/>
    <property type="molecule type" value="Genomic_DNA"/>
</dbReference>
<organism evidence="14 15">
    <name type="scientific">Conoideocrella luteorostrata</name>
    <dbReference type="NCBI Taxonomy" id="1105319"/>
    <lineage>
        <taxon>Eukaryota</taxon>
        <taxon>Fungi</taxon>
        <taxon>Dikarya</taxon>
        <taxon>Ascomycota</taxon>
        <taxon>Pezizomycotina</taxon>
        <taxon>Sordariomycetes</taxon>
        <taxon>Hypocreomycetidae</taxon>
        <taxon>Hypocreales</taxon>
        <taxon>Clavicipitaceae</taxon>
        <taxon>Conoideocrella</taxon>
    </lineage>
</organism>
<accession>A0AAJ0CNP1</accession>
<keyword evidence="11" id="KW-0472">Membrane</keyword>
<dbReference type="PRINTS" id="PR01239">
    <property type="entry name" value="EP450IICYP52"/>
</dbReference>
<keyword evidence="5" id="KW-0812">Transmembrane</keyword>
<dbReference type="GO" id="GO:0016712">
    <property type="term" value="F:oxidoreductase activity, acting on paired donors, with incorporation or reduction of molecular oxygen, reduced flavin or flavoprotein as one donor, and incorporation of one atom of oxygen"/>
    <property type="evidence" value="ECO:0007669"/>
    <property type="project" value="InterPro"/>
</dbReference>
<keyword evidence="6 12" id="KW-0479">Metal-binding</keyword>
<keyword evidence="10 13" id="KW-0503">Monooxygenase</keyword>
<dbReference type="Pfam" id="PF00067">
    <property type="entry name" value="p450"/>
    <property type="match status" value="1"/>
</dbReference>
<keyword evidence="4 12" id="KW-0349">Heme</keyword>
<reference evidence="14" key="1">
    <citation type="submission" date="2023-06" db="EMBL/GenBank/DDBJ databases">
        <title>Conoideocrella luteorostrata (Hypocreales: Clavicipitaceae), a potential biocontrol fungus for elongate hemlock scale in United States Christmas tree production areas.</title>
        <authorList>
            <person name="Barrett H."/>
            <person name="Lovett B."/>
            <person name="Macias A.M."/>
            <person name="Stajich J.E."/>
            <person name="Kasson M.T."/>
        </authorList>
    </citation>
    <scope>NUCLEOTIDE SEQUENCE</scope>
    <source>
        <strain evidence="14">ARSEF 14590</strain>
    </source>
</reference>
<dbReference type="CDD" id="cd11063">
    <property type="entry name" value="CYP52"/>
    <property type="match status" value="1"/>
</dbReference>
<dbReference type="InterPro" id="IPR002974">
    <property type="entry name" value="Cyt_P450_E_CYP52_ascomycetes"/>
</dbReference>
<evidence type="ECO:0000256" key="5">
    <source>
        <dbReference type="ARBA" id="ARBA00022692"/>
    </source>
</evidence>
<evidence type="ECO:0000313" key="15">
    <source>
        <dbReference type="Proteomes" id="UP001251528"/>
    </source>
</evidence>
<gene>
    <name evidence="14" type="ORF">QQS21_007322</name>
</gene>
<evidence type="ECO:0000256" key="8">
    <source>
        <dbReference type="ARBA" id="ARBA00023002"/>
    </source>
</evidence>
<dbReference type="PRINTS" id="PR00385">
    <property type="entry name" value="P450"/>
</dbReference>
<name>A0AAJ0CNP1_9HYPO</name>
<comment type="subcellular location">
    <subcellularLocation>
        <location evidence="2">Membrane</location>
        <topology evidence="2">Single-pass membrane protein</topology>
    </subcellularLocation>
</comment>
<evidence type="ECO:0000256" key="11">
    <source>
        <dbReference type="ARBA" id="ARBA00023136"/>
    </source>
</evidence>
<dbReference type="Gene3D" id="1.10.630.10">
    <property type="entry name" value="Cytochrome P450"/>
    <property type="match status" value="1"/>
</dbReference>
<dbReference type="PANTHER" id="PTHR24287">
    <property type="entry name" value="P450, PUTATIVE (EUROFUNG)-RELATED"/>
    <property type="match status" value="1"/>
</dbReference>
<dbReference type="InterPro" id="IPR036396">
    <property type="entry name" value="Cyt_P450_sf"/>
</dbReference>
<dbReference type="PRINTS" id="PR00464">
    <property type="entry name" value="EP450II"/>
</dbReference>
<evidence type="ECO:0000256" key="3">
    <source>
        <dbReference type="ARBA" id="ARBA00010617"/>
    </source>
</evidence>
<feature type="binding site" description="axial binding residue" evidence="12">
    <location>
        <position position="386"/>
    </location>
    <ligand>
        <name>heme</name>
        <dbReference type="ChEBI" id="CHEBI:30413"/>
    </ligand>
    <ligandPart>
        <name>Fe</name>
        <dbReference type="ChEBI" id="CHEBI:18248"/>
    </ligandPart>
</feature>
<dbReference type="InterPro" id="IPR002402">
    <property type="entry name" value="Cyt_P450_E_grp-II"/>
</dbReference>
<dbReference type="InterPro" id="IPR017972">
    <property type="entry name" value="Cyt_P450_CS"/>
</dbReference>
<evidence type="ECO:0000256" key="7">
    <source>
        <dbReference type="ARBA" id="ARBA00022989"/>
    </source>
</evidence>
<protein>
    <recommendedName>
        <fullName evidence="16">Cytochrome P450</fullName>
    </recommendedName>
</protein>
<dbReference type="SUPFAM" id="SSF48264">
    <property type="entry name" value="Cytochrome P450"/>
    <property type="match status" value="1"/>
</dbReference>
<keyword evidence="8 13" id="KW-0560">Oxidoreductase</keyword>
<dbReference type="Proteomes" id="UP001251528">
    <property type="component" value="Unassembled WGS sequence"/>
</dbReference>
<dbReference type="PANTHER" id="PTHR24287:SF18">
    <property type="entry name" value="CYTOCHROME P450 MONOOXYGENASE APDE-RELATED"/>
    <property type="match status" value="1"/>
</dbReference>
<dbReference type="GO" id="GO:0020037">
    <property type="term" value="F:heme binding"/>
    <property type="evidence" value="ECO:0007669"/>
    <property type="project" value="InterPro"/>
</dbReference>
<evidence type="ECO:0000256" key="9">
    <source>
        <dbReference type="ARBA" id="ARBA00023004"/>
    </source>
</evidence>
<evidence type="ECO:0000256" key="2">
    <source>
        <dbReference type="ARBA" id="ARBA00004167"/>
    </source>
</evidence>
<comment type="cofactor">
    <cofactor evidence="1 12">
        <name>heme</name>
        <dbReference type="ChEBI" id="CHEBI:30413"/>
    </cofactor>
</comment>
<comment type="caution">
    <text evidence="14">The sequence shown here is derived from an EMBL/GenBank/DDBJ whole genome shotgun (WGS) entry which is preliminary data.</text>
</comment>
<keyword evidence="9 12" id="KW-0408">Iron</keyword>
<keyword evidence="15" id="KW-1185">Reference proteome</keyword>
<dbReference type="PROSITE" id="PS00086">
    <property type="entry name" value="CYTOCHROME_P450"/>
    <property type="match status" value="1"/>
</dbReference>
<sequence length="444" mass="49372">MQILRFFLEVVEESGTTFEQNLLGARGVNTVDPRNIEAILSTNFNDYSLGLRAPTFRPVLGSGIFTQDGAAWKHSRQLLRPQFASNRSQNFEQVKKCVQDLVEAIPGDGLVDLQPLCFKLTFDTTMFLLFGNSVSAADWGQVAGQESEFARAFNLSQEYLSHRGRLGAFYWLLNDRTFQDACRTCHHFIDGAIAKALEASARDSRGEGKEQLDTADNGDYVFVEALVQQTKDPKFLRDQCLNVLLAGRDTTACCLQWTFRLLARHQHVLNKLRSEIEQISGLGSSAPPPTRDDLKRMSYLQLVIKEVNSREAVRLTTLPVGGGPDGTSPVLVRPGEGVGYCVYAMHRRKDIYGDDAHKFRPERWEGDSLKDIGWAYLPFNGGPRLCLGQEFAMVEVTYTVARLVQIFPSINVPPGETVLNVGDEKQTLTLVVASAEGCVVSLKT</sequence>
<comment type="similarity">
    <text evidence="3 13">Belongs to the cytochrome P450 family.</text>
</comment>
<proteinExistence type="inferred from homology"/>
<evidence type="ECO:0000313" key="14">
    <source>
        <dbReference type="EMBL" id="KAK2594964.1"/>
    </source>
</evidence>
<dbReference type="GO" id="GO:0016020">
    <property type="term" value="C:membrane"/>
    <property type="evidence" value="ECO:0007669"/>
    <property type="project" value="UniProtKB-SubCell"/>
</dbReference>